<keyword evidence="2" id="KW-0812">Transmembrane</keyword>
<accession>A0A6J5G338</accession>
<dbReference type="Proteomes" id="UP000494252">
    <property type="component" value="Unassembled WGS sequence"/>
</dbReference>
<feature type="transmembrane region" description="Helical" evidence="2">
    <location>
        <begin position="43"/>
        <end position="61"/>
    </location>
</feature>
<protein>
    <recommendedName>
        <fullName evidence="5">Transmembrane protein</fullName>
    </recommendedName>
</protein>
<sequence length="253" mass="26527">MKPLLRVVLILDALLLLAFGLLFLLTPWTSLYDALQLVQPQPALVGQGFGVALIGLAWLALHASFDGALTSAVAKVVGHVNWLTGVLMLVWLLGLHTPALTGFGQIVAVLAGVVLVVIGLGGVRLSGAVRRREKGIVVKGSSSRAEKRAARQAEAEAAKEAAKRRELEREPRVTAGFPVYRAEPVVQPVMPVTRPVNPDSPVNPVSSASTTPVHPVTGEAGLTESERAARAAREDARNAAADASGGPRPPLHG</sequence>
<evidence type="ECO:0008006" key="5">
    <source>
        <dbReference type="Google" id="ProtNLM"/>
    </source>
</evidence>
<feature type="region of interest" description="Disordered" evidence="1">
    <location>
        <begin position="195"/>
        <end position="253"/>
    </location>
</feature>
<gene>
    <name evidence="3" type="ORF">LMG27177_02996</name>
</gene>
<reference evidence="3 4" key="1">
    <citation type="submission" date="2020-04" db="EMBL/GenBank/DDBJ databases">
        <authorList>
            <person name="De Canck E."/>
        </authorList>
    </citation>
    <scope>NUCLEOTIDE SEQUENCE [LARGE SCALE GENOMIC DNA]</scope>
    <source>
        <strain evidence="3 4">LMG 27177</strain>
    </source>
</reference>
<dbReference type="AlphaFoldDB" id="A0A6J5G338"/>
<feature type="transmembrane region" description="Helical" evidence="2">
    <location>
        <begin position="73"/>
        <end position="94"/>
    </location>
</feature>
<dbReference type="RefSeq" id="WP_175160713.1">
    <property type="nucleotide sequence ID" value="NZ_CADIKI010000008.1"/>
</dbReference>
<evidence type="ECO:0000313" key="3">
    <source>
        <dbReference type="EMBL" id="CAB3791372.1"/>
    </source>
</evidence>
<proteinExistence type="predicted"/>
<keyword evidence="2" id="KW-0472">Membrane</keyword>
<feature type="compositionally biased region" description="Low complexity" evidence="1">
    <location>
        <begin position="195"/>
        <end position="209"/>
    </location>
</feature>
<dbReference type="EMBL" id="CADIKI010000008">
    <property type="protein sequence ID" value="CAB3791372.1"/>
    <property type="molecule type" value="Genomic_DNA"/>
</dbReference>
<feature type="compositionally biased region" description="Basic and acidic residues" evidence="1">
    <location>
        <begin position="224"/>
        <end position="237"/>
    </location>
</feature>
<keyword evidence="2" id="KW-1133">Transmembrane helix</keyword>
<evidence type="ECO:0000313" key="4">
    <source>
        <dbReference type="Proteomes" id="UP000494252"/>
    </source>
</evidence>
<keyword evidence="4" id="KW-1185">Reference proteome</keyword>
<organism evidence="3 4">
    <name type="scientific">Paraburkholderia fynbosensis</name>
    <dbReference type="NCBI Taxonomy" id="1200993"/>
    <lineage>
        <taxon>Bacteria</taxon>
        <taxon>Pseudomonadati</taxon>
        <taxon>Pseudomonadota</taxon>
        <taxon>Betaproteobacteria</taxon>
        <taxon>Burkholderiales</taxon>
        <taxon>Burkholderiaceae</taxon>
        <taxon>Paraburkholderia</taxon>
    </lineage>
</organism>
<evidence type="ECO:0000256" key="1">
    <source>
        <dbReference type="SAM" id="MobiDB-lite"/>
    </source>
</evidence>
<feature type="transmembrane region" description="Helical" evidence="2">
    <location>
        <begin position="106"/>
        <end position="125"/>
    </location>
</feature>
<feature type="transmembrane region" description="Helical" evidence="2">
    <location>
        <begin position="7"/>
        <end position="31"/>
    </location>
</feature>
<evidence type="ECO:0000256" key="2">
    <source>
        <dbReference type="SAM" id="Phobius"/>
    </source>
</evidence>
<name>A0A6J5G338_9BURK</name>